<feature type="domain" description="Glycosyltransferase 2-like" evidence="6">
    <location>
        <begin position="6"/>
        <end position="127"/>
    </location>
</feature>
<evidence type="ECO:0000313" key="8">
    <source>
        <dbReference type="Proteomes" id="UP000027100"/>
    </source>
</evidence>
<accession>A0A062VKR8</accession>
<proteinExistence type="predicted"/>
<comment type="subcellular location">
    <subcellularLocation>
        <location evidence="1">Cell membrane</location>
    </subcellularLocation>
</comment>
<dbReference type="Pfam" id="PF00535">
    <property type="entry name" value="Glycos_transf_2"/>
    <property type="match status" value="1"/>
</dbReference>
<dbReference type="PATRIC" id="fig|1280954.3.peg.1353"/>
<dbReference type="InterPro" id="IPR001173">
    <property type="entry name" value="Glyco_trans_2-like"/>
</dbReference>
<evidence type="ECO:0000256" key="4">
    <source>
        <dbReference type="ARBA" id="ARBA00022679"/>
    </source>
</evidence>
<dbReference type="OrthoDB" id="5291101at2"/>
<keyword evidence="4 7" id="KW-0808">Transferase</keyword>
<evidence type="ECO:0000259" key="6">
    <source>
        <dbReference type="Pfam" id="PF00535"/>
    </source>
</evidence>
<dbReference type="EMBL" id="ARYM01000006">
    <property type="protein sequence ID" value="KCZ99232.1"/>
    <property type="molecule type" value="Genomic_DNA"/>
</dbReference>
<evidence type="ECO:0000313" key="7">
    <source>
        <dbReference type="EMBL" id="KCZ99232.1"/>
    </source>
</evidence>
<evidence type="ECO:0000256" key="5">
    <source>
        <dbReference type="ARBA" id="ARBA00023136"/>
    </source>
</evidence>
<keyword evidence="5" id="KW-0472">Membrane</keyword>
<dbReference type="PANTHER" id="PTHR43646:SF2">
    <property type="entry name" value="GLYCOSYLTRANSFERASE 2-LIKE DOMAIN-CONTAINING PROTEIN"/>
    <property type="match status" value="1"/>
</dbReference>
<dbReference type="AlphaFoldDB" id="A0A062VKR8"/>
<keyword evidence="8" id="KW-1185">Reference proteome</keyword>
<dbReference type="Proteomes" id="UP000027100">
    <property type="component" value="Unassembled WGS sequence"/>
</dbReference>
<keyword evidence="3" id="KW-0328">Glycosyltransferase</keyword>
<reference evidence="7 8" key="1">
    <citation type="journal article" date="2014" name="Antonie Van Leeuwenhoek">
        <title>Hyphomonas beringensis sp. nov. and Hyphomonas chukchiensis sp. nov., isolated from surface seawater of the Bering Sea and Chukchi Sea.</title>
        <authorList>
            <person name="Li C."/>
            <person name="Lai Q."/>
            <person name="Li G."/>
            <person name="Dong C."/>
            <person name="Wang J."/>
            <person name="Liao Y."/>
            <person name="Shao Z."/>
        </authorList>
    </citation>
    <scope>NUCLEOTIDE SEQUENCE [LARGE SCALE GENOMIC DNA]</scope>
    <source>
        <strain evidence="7 8">PS728</strain>
    </source>
</reference>
<name>A0A062VKR8_9PROT</name>
<keyword evidence="2" id="KW-1003">Cell membrane</keyword>
<dbReference type="Gene3D" id="3.90.550.10">
    <property type="entry name" value="Spore Coat Polysaccharide Biosynthesis Protein SpsA, Chain A"/>
    <property type="match status" value="1"/>
</dbReference>
<sequence>MPAPLSIIIPALDAAADLPLCLESLMPGLEAALIREVIVVDQGSTDATVKIGEATGARVIIAKDQPIRAGVAEARGDWLLILPATAALSREWTERAGDHIDTRPGKAAFFELRYRSDDRRARALEKDAARYSEKLGQPLPEQGLLLSRDLYEELSGGSAVDISGLVRGLGRERLIQLSAQARVSAADLEKSGWKRPRPSGGGYWRTLFAAKGKGR</sequence>
<dbReference type="eggNOG" id="COG1215">
    <property type="taxonomic scope" value="Bacteria"/>
</dbReference>
<dbReference type="InterPro" id="IPR029044">
    <property type="entry name" value="Nucleotide-diphossugar_trans"/>
</dbReference>
<comment type="caution">
    <text evidence="7">The sequence shown here is derived from an EMBL/GenBank/DDBJ whole genome shotgun (WGS) entry which is preliminary data.</text>
</comment>
<gene>
    <name evidence="7" type="ORF">HPO_06673</name>
</gene>
<dbReference type="STRING" id="1280954.HPO_06673"/>
<organism evidence="7 8">
    <name type="scientific">Hyphomonas polymorpha PS728</name>
    <dbReference type="NCBI Taxonomy" id="1280954"/>
    <lineage>
        <taxon>Bacteria</taxon>
        <taxon>Pseudomonadati</taxon>
        <taxon>Pseudomonadota</taxon>
        <taxon>Alphaproteobacteria</taxon>
        <taxon>Hyphomonadales</taxon>
        <taxon>Hyphomonadaceae</taxon>
        <taxon>Hyphomonas</taxon>
    </lineage>
</organism>
<evidence type="ECO:0000256" key="2">
    <source>
        <dbReference type="ARBA" id="ARBA00022475"/>
    </source>
</evidence>
<dbReference type="PANTHER" id="PTHR43646">
    <property type="entry name" value="GLYCOSYLTRANSFERASE"/>
    <property type="match status" value="1"/>
</dbReference>
<dbReference type="GO" id="GO:0016757">
    <property type="term" value="F:glycosyltransferase activity"/>
    <property type="evidence" value="ECO:0007669"/>
    <property type="project" value="UniProtKB-KW"/>
</dbReference>
<protein>
    <submittedName>
        <fullName evidence="7">Glycosyl transferase group 2 family protein</fullName>
    </submittedName>
</protein>
<dbReference type="SUPFAM" id="SSF53448">
    <property type="entry name" value="Nucleotide-diphospho-sugar transferases"/>
    <property type="match status" value="1"/>
</dbReference>
<evidence type="ECO:0000256" key="3">
    <source>
        <dbReference type="ARBA" id="ARBA00022676"/>
    </source>
</evidence>
<dbReference type="GO" id="GO:0005886">
    <property type="term" value="C:plasma membrane"/>
    <property type="evidence" value="ECO:0007669"/>
    <property type="project" value="UniProtKB-SubCell"/>
</dbReference>
<evidence type="ECO:0000256" key="1">
    <source>
        <dbReference type="ARBA" id="ARBA00004236"/>
    </source>
</evidence>
<dbReference type="RefSeq" id="WP_051612380.1">
    <property type="nucleotide sequence ID" value="NZ_ARYM01000006.1"/>
</dbReference>